<dbReference type="Proteomes" id="UP000218824">
    <property type="component" value="Chromosome"/>
</dbReference>
<dbReference type="KEGG" id="lem:LEN_2186"/>
<evidence type="ECO:0000313" key="2">
    <source>
        <dbReference type="Proteomes" id="UP000218824"/>
    </source>
</evidence>
<gene>
    <name evidence="1" type="ORF">LEN_2186</name>
</gene>
<name>A0AAU9ANM8_LYSEN</name>
<proteinExistence type="predicted"/>
<dbReference type="EMBL" id="AP014940">
    <property type="protein sequence ID" value="BAV97673.1"/>
    <property type="molecule type" value="Genomic_DNA"/>
</dbReference>
<dbReference type="GeneID" id="83064055"/>
<dbReference type="AlphaFoldDB" id="A0AAU9ANM8"/>
<sequence>MNPPVHSRNRGGLAYWALHYQEASFHRPGLRFSDYAPALYLGISGFVALPDSPFEFLLPKLSLRYPSVRGVSALPWKSAIPVIWSAWERMSRIERQIRH</sequence>
<reference evidence="1 2" key="1">
    <citation type="journal article" date="2017" name="DNA Res.">
        <title>Complete genome sequence and expression profile of the commercial lytic enzyme producer Lysobacter enzymogenes M497-1.</title>
        <authorList>
            <person name="Takami H."/>
            <person name="Toyoda A."/>
            <person name="Uchiyama I."/>
            <person name="Itoh T."/>
            <person name="Takaki Y."/>
            <person name="Arai W."/>
            <person name="Nishi S."/>
            <person name="Kawai M."/>
            <person name="Shinya K."/>
            <person name="Ikeda H."/>
        </authorList>
    </citation>
    <scope>NUCLEOTIDE SEQUENCE [LARGE SCALE GENOMIC DNA]</scope>
    <source>
        <strain evidence="1 2">M497-1</strain>
    </source>
</reference>
<organism evidence="1 2">
    <name type="scientific">Lysobacter enzymogenes</name>
    <dbReference type="NCBI Taxonomy" id="69"/>
    <lineage>
        <taxon>Bacteria</taxon>
        <taxon>Pseudomonadati</taxon>
        <taxon>Pseudomonadota</taxon>
        <taxon>Gammaproteobacteria</taxon>
        <taxon>Lysobacterales</taxon>
        <taxon>Lysobacteraceae</taxon>
        <taxon>Lysobacter</taxon>
    </lineage>
</organism>
<accession>A0AAU9ANM8</accession>
<protein>
    <submittedName>
        <fullName evidence="1">Uncharacterized protein</fullName>
    </submittedName>
</protein>
<dbReference type="RefSeq" id="WP_096377770.1">
    <property type="nucleotide sequence ID" value="NZ_AP014940.1"/>
</dbReference>
<evidence type="ECO:0000313" key="1">
    <source>
        <dbReference type="EMBL" id="BAV97673.1"/>
    </source>
</evidence>